<comment type="caution">
    <text evidence="2">The sequence shown here is derived from an EMBL/GenBank/DDBJ whole genome shotgun (WGS) entry which is preliminary data.</text>
</comment>
<evidence type="ECO:0000256" key="1">
    <source>
        <dbReference type="ARBA" id="ARBA00022553"/>
    </source>
</evidence>
<protein>
    <submittedName>
        <fullName evidence="2">Response regulator</fullName>
    </submittedName>
</protein>
<proteinExistence type="predicted"/>
<gene>
    <name evidence="2" type="ORF">QQ91_017475</name>
</gene>
<reference evidence="2" key="3">
    <citation type="submission" date="2020-02" db="EMBL/GenBank/DDBJ databases">
        <authorList>
            <person name="Sarangi A.N."/>
            <person name="Ghosh S."/>
            <person name="Mukherjee M."/>
            <person name="Tripathy S."/>
        </authorList>
    </citation>
    <scope>NUCLEOTIDE SEQUENCE</scope>
    <source>
        <strain evidence="2">BDU141951</strain>
    </source>
</reference>
<dbReference type="EMBL" id="JTHE02000003">
    <property type="protein sequence ID" value="NEV68892.1"/>
    <property type="molecule type" value="Genomic_DNA"/>
</dbReference>
<evidence type="ECO:0000313" key="2">
    <source>
        <dbReference type="EMBL" id="NEV68892.1"/>
    </source>
</evidence>
<dbReference type="PANTHER" id="PTHR44591">
    <property type="entry name" value="STRESS RESPONSE REGULATOR PROTEIN 1"/>
    <property type="match status" value="1"/>
</dbReference>
<dbReference type="CDD" id="cd17552">
    <property type="entry name" value="REC_RR468-like"/>
    <property type="match status" value="1"/>
</dbReference>
<reference evidence="2" key="1">
    <citation type="submission" date="2014-11" db="EMBL/GenBank/DDBJ databases">
        <authorList>
            <person name="Malar M.C."/>
            <person name="Sen D."/>
            <person name="Tripathy S."/>
        </authorList>
    </citation>
    <scope>NUCLEOTIDE SEQUENCE</scope>
    <source>
        <strain evidence="2">BDU141951</strain>
    </source>
</reference>
<keyword evidence="1" id="KW-0597">Phosphoprotein</keyword>
<dbReference type="InterPro" id="IPR050595">
    <property type="entry name" value="Bact_response_regulator"/>
</dbReference>
<reference evidence="2" key="2">
    <citation type="journal article" date="2015" name="Genome Announc.">
        <title>Draft Genome Sequence of Filamentous Marine Cyanobacterium Lyngbya confervoides Strain BDU141951.</title>
        <authorList>
            <person name="Chandrababunaidu M.M."/>
            <person name="Sen D."/>
            <person name="Tripathy S."/>
        </authorList>
    </citation>
    <scope>NUCLEOTIDE SEQUENCE</scope>
    <source>
        <strain evidence="2">BDU141951</strain>
    </source>
</reference>
<sequence>MTKRILIVDDEADICQVVQASLEEFGGWQTFLAHSGAEGLTVAQAKRPDAILLDVSMPVMDGFQMFEHLRENPDLQDIPVILLTSKVLARDRKRFADLSIAGVITKPFNPLTIWQQVASLLSW</sequence>
<dbReference type="Pfam" id="PF00072">
    <property type="entry name" value="Response_reg"/>
    <property type="match status" value="1"/>
</dbReference>
<name>A0A0C1US11_9CYAN</name>
<organism evidence="2">
    <name type="scientific">Lyngbya confervoides BDU141951</name>
    <dbReference type="NCBI Taxonomy" id="1574623"/>
    <lineage>
        <taxon>Bacteria</taxon>
        <taxon>Bacillati</taxon>
        <taxon>Cyanobacteriota</taxon>
        <taxon>Cyanophyceae</taxon>
        <taxon>Oscillatoriophycideae</taxon>
        <taxon>Oscillatoriales</taxon>
        <taxon>Microcoleaceae</taxon>
        <taxon>Lyngbya</taxon>
    </lineage>
</organism>
<dbReference type="SUPFAM" id="SSF52172">
    <property type="entry name" value="CheY-like"/>
    <property type="match status" value="1"/>
</dbReference>
<dbReference type="PROSITE" id="PS50110">
    <property type="entry name" value="RESPONSE_REGULATORY"/>
    <property type="match status" value="1"/>
</dbReference>
<dbReference type="Gene3D" id="3.40.50.2300">
    <property type="match status" value="1"/>
</dbReference>
<dbReference type="AlphaFoldDB" id="A0A0C1US11"/>
<dbReference type="PANTHER" id="PTHR44591:SF22">
    <property type="entry name" value="CHEY SUBFAMILY"/>
    <property type="match status" value="1"/>
</dbReference>
<dbReference type="InterPro" id="IPR001789">
    <property type="entry name" value="Sig_transdc_resp-reg_receiver"/>
</dbReference>
<dbReference type="GO" id="GO:0000160">
    <property type="term" value="P:phosphorelay signal transduction system"/>
    <property type="evidence" value="ECO:0007669"/>
    <property type="project" value="InterPro"/>
</dbReference>
<dbReference type="InterPro" id="IPR011006">
    <property type="entry name" value="CheY-like_superfamily"/>
</dbReference>
<accession>A0A0C1US11</accession>
<dbReference type="SMART" id="SM00448">
    <property type="entry name" value="REC"/>
    <property type="match status" value="1"/>
</dbReference>